<dbReference type="AlphaFoldDB" id="A0AAD9MNU1"/>
<dbReference type="PROSITE" id="PS50090">
    <property type="entry name" value="MYB_LIKE"/>
    <property type="match status" value="1"/>
</dbReference>
<gene>
    <name evidence="3" type="ORF">QBZ16_001971</name>
</gene>
<dbReference type="Proteomes" id="UP001255856">
    <property type="component" value="Unassembled WGS sequence"/>
</dbReference>
<dbReference type="GO" id="GO:0006325">
    <property type="term" value="P:chromatin organization"/>
    <property type="evidence" value="ECO:0007669"/>
    <property type="project" value="UniProtKB-KW"/>
</dbReference>
<feature type="region of interest" description="Disordered" evidence="1">
    <location>
        <begin position="583"/>
        <end position="648"/>
    </location>
</feature>
<dbReference type="Gene3D" id="1.10.10.60">
    <property type="entry name" value="Homeodomain-like"/>
    <property type="match status" value="1"/>
</dbReference>
<evidence type="ECO:0000313" key="4">
    <source>
        <dbReference type="Proteomes" id="UP001255856"/>
    </source>
</evidence>
<feature type="compositionally biased region" description="Gly residues" evidence="1">
    <location>
        <begin position="166"/>
        <end position="176"/>
    </location>
</feature>
<accession>A0AAD9MNU1</accession>
<dbReference type="PANTHER" id="PTHR46774:SF3">
    <property type="entry name" value="CHROMATIN MODIFICATION-RELATED PROTEIN EAF1 A-RELATED"/>
    <property type="match status" value="1"/>
</dbReference>
<dbReference type="GO" id="GO:0035267">
    <property type="term" value="C:NuA4 histone acetyltransferase complex"/>
    <property type="evidence" value="ECO:0007669"/>
    <property type="project" value="InterPro"/>
</dbReference>
<feature type="region of interest" description="Disordered" evidence="1">
    <location>
        <begin position="1"/>
        <end position="73"/>
    </location>
</feature>
<evidence type="ECO:0000259" key="2">
    <source>
        <dbReference type="PROSITE" id="PS50090"/>
    </source>
</evidence>
<evidence type="ECO:0000256" key="1">
    <source>
        <dbReference type="SAM" id="MobiDB-lite"/>
    </source>
</evidence>
<dbReference type="InterPro" id="IPR044798">
    <property type="entry name" value="EAF1A/B"/>
</dbReference>
<dbReference type="InterPro" id="IPR001005">
    <property type="entry name" value="SANT/Myb"/>
</dbReference>
<feature type="compositionally biased region" description="Basic and acidic residues" evidence="1">
    <location>
        <begin position="602"/>
        <end position="617"/>
    </location>
</feature>
<feature type="domain" description="Myb-like" evidence="2">
    <location>
        <begin position="466"/>
        <end position="524"/>
    </location>
</feature>
<comment type="caution">
    <text evidence="3">The sequence shown here is derived from an EMBL/GenBank/DDBJ whole genome shotgun (WGS) entry which is preliminary data.</text>
</comment>
<evidence type="ECO:0000313" key="3">
    <source>
        <dbReference type="EMBL" id="KAK2079576.1"/>
    </source>
</evidence>
<proteinExistence type="predicted"/>
<dbReference type="EMBL" id="JASFZW010000002">
    <property type="protein sequence ID" value="KAK2079576.1"/>
    <property type="molecule type" value="Genomic_DNA"/>
</dbReference>
<feature type="compositionally biased region" description="Low complexity" evidence="1">
    <location>
        <begin position="631"/>
        <end position="640"/>
    </location>
</feature>
<feature type="region of interest" description="Disordered" evidence="1">
    <location>
        <begin position="165"/>
        <end position="196"/>
    </location>
</feature>
<dbReference type="PANTHER" id="PTHR46774">
    <property type="entry name" value="CHROMATIN MODIFICATION-RELATED PROTEIN EAF1 A-RELATED"/>
    <property type="match status" value="1"/>
</dbReference>
<feature type="region of interest" description="Disordered" evidence="1">
    <location>
        <begin position="398"/>
        <end position="419"/>
    </location>
</feature>
<keyword evidence="4" id="KW-1185">Reference proteome</keyword>
<organism evidence="3 4">
    <name type="scientific">Prototheca wickerhamii</name>
    <dbReference type="NCBI Taxonomy" id="3111"/>
    <lineage>
        <taxon>Eukaryota</taxon>
        <taxon>Viridiplantae</taxon>
        <taxon>Chlorophyta</taxon>
        <taxon>core chlorophytes</taxon>
        <taxon>Trebouxiophyceae</taxon>
        <taxon>Chlorellales</taxon>
        <taxon>Chlorellaceae</taxon>
        <taxon>Prototheca</taxon>
    </lineage>
</organism>
<dbReference type="SUPFAM" id="SSF46689">
    <property type="entry name" value="Homeodomain-like"/>
    <property type="match status" value="1"/>
</dbReference>
<dbReference type="SMART" id="SM00717">
    <property type="entry name" value="SANT"/>
    <property type="match status" value="1"/>
</dbReference>
<sequence length="648" mass="69851">MSVDGFASGGRCEGSEHLISETRASMTAGAAEDAAAAPAAAAPEPEPVKGESAAEAAQREAEQKARAAHEDRVLERGRAVRGLRALLARAYTAPAREPSRRGGAHWDAVLGEARWLAADVAQERLWKGAAALAVAAEVAGKRGDFGLRAPPEGFRAAHDEIAAAARGGGGGPGGRTRGPASAAARARARRPRRARSQRRWPTLRRIRCGRTWRRCWTSCRPARRRAWRRTRPLRTRATAPLTWRWTARCARARWRATSSPSRRCAATASSWRARWTRTLRRWARPTGARCAWTRTWPATTSQTAASRTRRMAWTWAWAARPASARASAARPRAGARRAGYLLDDFAELPDAALEFSERAPAQRRASAAGAAAAGGGATSRQYIEDTYLRKRRRERYRESDVDYDASAEHAGSASRYGTRRATGALAARPGQRPGGGAPDAAAAAKRLRVAGAARRGARGAPGAARGPGAPAVAWSKPEDELLLATVHEFGLNWTLVSEVLSLSLALQGVYRPPALCRQRFRALTLSADADYSEERALAALGQRLSKAQARELLVAALPARDDALCRALETLVQVGAAAKQRRLAEEKRGGRRAHAAPGPARQPRERRGARARADGRPTPEPAGALRRRQQRLPQPGQAAGRHGRAAGR</sequence>
<name>A0AAD9MNU1_PROWI</name>
<reference evidence="3" key="1">
    <citation type="submission" date="2021-01" db="EMBL/GenBank/DDBJ databases">
        <authorList>
            <person name="Eckstrom K.M.E."/>
        </authorList>
    </citation>
    <scope>NUCLEOTIDE SEQUENCE</scope>
    <source>
        <strain evidence="3">UVCC 0001</strain>
    </source>
</reference>
<protein>
    <recommendedName>
        <fullName evidence="2">Myb-like domain-containing protein</fullName>
    </recommendedName>
</protein>
<feature type="compositionally biased region" description="Low complexity" evidence="1">
    <location>
        <begin position="28"/>
        <end position="43"/>
    </location>
</feature>
<dbReference type="InterPro" id="IPR009057">
    <property type="entry name" value="Homeodomain-like_sf"/>
</dbReference>
<dbReference type="CDD" id="cd00167">
    <property type="entry name" value="SANT"/>
    <property type="match status" value="1"/>
</dbReference>
<feature type="compositionally biased region" description="Basic residues" evidence="1">
    <location>
        <begin position="186"/>
        <end position="196"/>
    </location>
</feature>
<feature type="compositionally biased region" description="Basic and acidic residues" evidence="1">
    <location>
        <begin position="57"/>
        <end position="73"/>
    </location>
</feature>